<evidence type="ECO:0000313" key="2">
    <source>
        <dbReference type="Proteomes" id="UP000572722"/>
    </source>
</evidence>
<sequence length="63" mass="7319">MDIRNYSANPCVGLCESNINGVCIGCGRTREERYLWYQMSEIEQREILDRLSNEPLCFNLKSS</sequence>
<dbReference type="EMBL" id="VTXO01000021">
    <property type="protein sequence ID" value="NOI83666.1"/>
    <property type="molecule type" value="Genomic_DNA"/>
</dbReference>
<dbReference type="PANTHER" id="PTHR35175">
    <property type="entry name" value="DUF1289 DOMAIN-CONTAINING PROTEIN"/>
    <property type="match status" value="1"/>
</dbReference>
<reference evidence="1 2" key="1">
    <citation type="submission" date="2019-08" db="EMBL/GenBank/DDBJ databases">
        <title>Draft genome sequencing and comparative genomics of hatchery-associated Vibrios.</title>
        <authorList>
            <person name="Kehlet-Delgado H."/>
            <person name="Mueller R.S."/>
        </authorList>
    </citation>
    <scope>NUCLEOTIDE SEQUENCE [LARGE SCALE GENOMIC DNA]</scope>
    <source>
        <strain evidence="1 2">01-65-5-1</strain>
    </source>
</reference>
<dbReference type="InterPro" id="IPR010710">
    <property type="entry name" value="DUF1289"/>
</dbReference>
<comment type="caution">
    <text evidence="1">The sequence shown here is derived from an EMBL/GenBank/DDBJ whole genome shotgun (WGS) entry which is preliminary data.</text>
</comment>
<proteinExistence type="predicted"/>
<organism evidence="1 2">
    <name type="scientific">Vibrio tubiashii</name>
    <dbReference type="NCBI Taxonomy" id="29498"/>
    <lineage>
        <taxon>Bacteria</taxon>
        <taxon>Pseudomonadati</taxon>
        <taxon>Pseudomonadota</taxon>
        <taxon>Gammaproteobacteria</taxon>
        <taxon>Vibrionales</taxon>
        <taxon>Vibrionaceae</taxon>
        <taxon>Vibrio</taxon>
        <taxon>Vibrio oreintalis group</taxon>
    </lineage>
</organism>
<dbReference type="RefSeq" id="WP_071881258.1">
    <property type="nucleotide sequence ID" value="NZ_CBCRVR010000003.1"/>
</dbReference>
<dbReference type="Pfam" id="PF06945">
    <property type="entry name" value="DUF1289"/>
    <property type="match status" value="1"/>
</dbReference>
<dbReference type="GeneID" id="97014125"/>
<accession>A0AAE5GV44</accession>
<dbReference type="Proteomes" id="UP000572722">
    <property type="component" value="Unassembled WGS sequence"/>
</dbReference>
<gene>
    <name evidence="1" type="ORF">F0237_23730</name>
</gene>
<evidence type="ECO:0000313" key="1">
    <source>
        <dbReference type="EMBL" id="NOI83666.1"/>
    </source>
</evidence>
<dbReference type="PANTHER" id="PTHR35175:SF1">
    <property type="entry name" value="OXIDOREDUCTASE"/>
    <property type="match status" value="1"/>
</dbReference>
<dbReference type="AlphaFoldDB" id="A0AAE5GV44"/>
<protein>
    <submittedName>
        <fullName evidence="1">DUF1289 domain-containing protein</fullName>
    </submittedName>
</protein>
<name>A0AAE5GV44_9VIBR</name>